<dbReference type="AlphaFoldDB" id="A0A8J4BS04"/>
<protein>
    <submittedName>
        <fullName evidence="1">Uncharacterized protein</fullName>
    </submittedName>
</protein>
<evidence type="ECO:0000313" key="2">
    <source>
        <dbReference type="Proteomes" id="UP000747399"/>
    </source>
</evidence>
<organism evidence="1 2">
    <name type="scientific">Volvox africanus</name>
    <dbReference type="NCBI Taxonomy" id="51714"/>
    <lineage>
        <taxon>Eukaryota</taxon>
        <taxon>Viridiplantae</taxon>
        <taxon>Chlorophyta</taxon>
        <taxon>core chlorophytes</taxon>
        <taxon>Chlorophyceae</taxon>
        <taxon>CS clade</taxon>
        <taxon>Chlamydomonadales</taxon>
        <taxon>Volvocaceae</taxon>
        <taxon>Volvox</taxon>
    </lineage>
</organism>
<dbReference type="Proteomes" id="UP000747399">
    <property type="component" value="Unassembled WGS sequence"/>
</dbReference>
<name>A0A8J4BS04_9CHLO</name>
<keyword evidence="2" id="KW-1185">Reference proteome</keyword>
<gene>
    <name evidence="1" type="ORF">Vafri_20262</name>
</gene>
<dbReference type="EMBL" id="BNCO01000090">
    <property type="protein sequence ID" value="GIL66761.1"/>
    <property type="molecule type" value="Genomic_DNA"/>
</dbReference>
<sequence length="135" mass="13361">MAVINSEPVSLHMCASATSPGVATAATAAAAAAAAASSAAFFAAAALAARFRLTDAPRVPIPSVSRTSPYSFDAPVPCGALTAPESPALAATVSLLSPPPSPPPTQLPVSATTSCPSSFRMCRCRAVIQASAHRA</sequence>
<accession>A0A8J4BS04</accession>
<reference evidence="1" key="1">
    <citation type="journal article" date="2021" name="Proc. Natl. Acad. Sci. U.S.A.">
        <title>Three genomes in the algal genus Volvox reveal the fate of a haploid sex-determining region after a transition to homothallism.</title>
        <authorList>
            <person name="Yamamoto K."/>
            <person name="Hamaji T."/>
            <person name="Kawai-Toyooka H."/>
            <person name="Matsuzaki R."/>
            <person name="Takahashi F."/>
            <person name="Nishimura Y."/>
            <person name="Kawachi M."/>
            <person name="Noguchi H."/>
            <person name="Minakuchi Y."/>
            <person name="Umen J.G."/>
            <person name="Toyoda A."/>
            <person name="Nozaki H."/>
        </authorList>
    </citation>
    <scope>NUCLEOTIDE SEQUENCE</scope>
    <source>
        <strain evidence="1">NIES-3780</strain>
    </source>
</reference>
<proteinExistence type="predicted"/>
<evidence type="ECO:0000313" key="1">
    <source>
        <dbReference type="EMBL" id="GIL66761.1"/>
    </source>
</evidence>
<comment type="caution">
    <text evidence="1">The sequence shown here is derived from an EMBL/GenBank/DDBJ whole genome shotgun (WGS) entry which is preliminary data.</text>
</comment>